<dbReference type="Pfam" id="PF13424">
    <property type="entry name" value="TPR_12"/>
    <property type="match status" value="1"/>
</dbReference>
<evidence type="ECO:0000256" key="5">
    <source>
        <dbReference type="SAM" id="Phobius"/>
    </source>
</evidence>
<comment type="cofactor">
    <cofactor evidence="1">
        <name>Mg(2+)</name>
        <dbReference type="ChEBI" id="CHEBI:18420"/>
    </cofactor>
</comment>
<dbReference type="InterPro" id="IPR050469">
    <property type="entry name" value="Diguanylate_Cyclase"/>
</dbReference>
<dbReference type="FunFam" id="3.30.70.270:FF:000001">
    <property type="entry name" value="Diguanylate cyclase domain protein"/>
    <property type="match status" value="1"/>
</dbReference>
<dbReference type="PANTHER" id="PTHR45138:SF9">
    <property type="entry name" value="DIGUANYLATE CYCLASE DGCM-RELATED"/>
    <property type="match status" value="1"/>
</dbReference>
<evidence type="ECO:0000259" key="6">
    <source>
        <dbReference type="PROSITE" id="PS50887"/>
    </source>
</evidence>
<keyword evidence="5" id="KW-0472">Membrane</keyword>
<dbReference type="InterPro" id="IPR011990">
    <property type="entry name" value="TPR-like_helical_dom_sf"/>
</dbReference>
<dbReference type="EC" id="2.7.7.65" evidence="2"/>
<dbReference type="GO" id="GO:0043709">
    <property type="term" value="P:cell adhesion involved in single-species biofilm formation"/>
    <property type="evidence" value="ECO:0007669"/>
    <property type="project" value="TreeGrafter"/>
</dbReference>
<sequence>MRSESTSALGQPRLTKPTFGAFCTISLTFRGGAKFTLATGRAAARSACGHRRPLLRMAMSRIRRLTGCCLALLLASAASAQAAAAPEDSFPSAQVAAGSRRVAEKLDAVVRFAADLSGLDAGRSGRLAVAHLRAHLALLFEARELADRRWGEVQALAERDGDRPLLAEALQNRAEIALQAGDYRRCADFVGRLAALPLPHSEATAELFRAVLERRQGRVDAALRHGERALELHRALGDRLGEAQVLANLGTAMRDRGDYAKALDLQLEALTIRERYDEQTETSYRNIALIYRAIEDGDAAAVYFAHALEAARRRAAPSLLAPILGSYAGHLNDRERYEEALLAAREALAIDRAVGTRPSQGLERLEAGRALNGLGRREEAEAEFEQTLELGRDLGQREIVATALLNLAGLAMDRRDRLRARALLDEAIAGLEFSQLKPQLAQAYQLREQLALSEHDTPAALRYLSRRSALREEMLGARTSRQLAALQVRHARRDSEQRNALLTKENELQATRLHNQKLERQFGLLGIGTLLIVLGLLSWRYIGVKQRNQLLARGASELERQRQVLSDANGKLERQAAELYQAAIIDPLTGAYNRGHLLRQLDESIGDAERHDHDLSVLLIDFDHFKQLNDLRGHLFGDRALVVGVQAMRQWLEPGDLLGRFGGEEFLIVLPRSGGEAAWQVAERICEKVGDALRTLDPDGPARTISIGLASLSTVGTRRLEVLLDAADQALYAAKASGRNRVIRYPSPTPLTRGSVA</sequence>
<keyword evidence="4" id="KW-0802">TPR repeat</keyword>
<feature type="repeat" description="TPR" evidence="4">
    <location>
        <begin position="243"/>
        <end position="276"/>
    </location>
</feature>
<evidence type="ECO:0000313" key="7">
    <source>
        <dbReference type="EMBL" id="PZQ09799.1"/>
    </source>
</evidence>
<dbReference type="EMBL" id="QFPO01000024">
    <property type="protein sequence ID" value="PZQ09799.1"/>
    <property type="molecule type" value="Genomic_DNA"/>
</dbReference>
<comment type="caution">
    <text evidence="7">The sequence shown here is derived from an EMBL/GenBank/DDBJ whole genome shotgun (WGS) entry which is preliminary data.</text>
</comment>
<reference evidence="7 8" key="1">
    <citation type="submission" date="2017-08" db="EMBL/GenBank/DDBJ databases">
        <title>Infants hospitalized years apart are colonized by the same room-sourced microbial strains.</title>
        <authorList>
            <person name="Brooks B."/>
            <person name="Olm M.R."/>
            <person name="Firek B.A."/>
            <person name="Baker R."/>
            <person name="Thomas B.C."/>
            <person name="Morowitz M.J."/>
            <person name="Banfield J.F."/>
        </authorList>
    </citation>
    <scope>NUCLEOTIDE SEQUENCE [LARGE SCALE GENOMIC DNA]</scope>
    <source>
        <strain evidence="7">S2_005_003_R2_42</strain>
    </source>
</reference>
<dbReference type="GO" id="GO:0052621">
    <property type="term" value="F:diguanylate cyclase activity"/>
    <property type="evidence" value="ECO:0007669"/>
    <property type="project" value="UniProtKB-EC"/>
</dbReference>
<dbReference type="GO" id="GO:1902201">
    <property type="term" value="P:negative regulation of bacterial-type flagellum-dependent cell motility"/>
    <property type="evidence" value="ECO:0007669"/>
    <property type="project" value="TreeGrafter"/>
</dbReference>
<accession>A0A2W5K1H8</accession>
<dbReference type="NCBIfam" id="TIGR00254">
    <property type="entry name" value="GGDEF"/>
    <property type="match status" value="1"/>
</dbReference>
<dbReference type="GO" id="GO:0005886">
    <property type="term" value="C:plasma membrane"/>
    <property type="evidence" value="ECO:0007669"/>
    <property type="project" value="TreeGrafter"/>
</dbReference>
<dbReference type="Gene3D" id="3.30.70.270">
    <property type="match status" value="1"/>
</dbReference>
<dbReference type="AlphaFoldDB" id="A0A2W5K1H8"/>
<dbReference type="SUPFAM" id="SSF55073">
    <property type="entry name" value="Nucleotide cyclase"/>
    <property type="match status" value="1"/>
</dbReference>
<keyword evidence="5" id="KW-0812">Transmembrane</keyword>
<comment type="catalytic activity">
    <reaction evidence="3">
        <text>2 GTP = 3',3'-c-di-GMP + 2 diphosphate</text>
        <dbReference type="Rhea" id="RHEA:24898"/>
        <dbReference type="ChEBI" id="CHEBI:33019"/>
        <dbReference type="ChEBI" id="CHEBI:37565"/>
        <dbReference type="ChEBI" id="CHEBI:58805"/>
        <dbReference type="EC" id="2.7.7.65"/>
    </reaction>
</comment>
<dbReference type="InterPro" id="IPR043128">
    <property type="entry name" value="Rev_trsase/Diguanyl_cyclase"/>
</dbReference>
<gene>
    <name evidence="7" type="ORF">DI564_17135</name>
</gene>
<feature type="domain" description="GGDEF" evidence="6">
    <location>
        <begin position="613"/>
        <end position="747"/>
    </location>
</feature>
<dbReference type="InterPro" id="IPR019734">
    <property type="entry name" value="TPR_rpt"/>
</dbReference>
<dbReference type="PROSITE" id="PS50005">
    <property type="entry name" value="TPR"/>
    <property type="match status" value="1"/>
</dbReference>
<dbReference type="Proteomes" id="UP000249046">
    <property type="component" value="Unassembled WGS sequence"/>
</dbReference>
<organism evidence="7 8">
    <name type="scientific">Rhodanobacter denitrificans</name>
    <dbReference type="NCBI Taxonomy" id="666685"/>
    <lineage>
        <taxon>Bacteria</taxon>
        <taxon>Pseudomonadati</taxon>
        <taxon>Pseudomonadota</taxon>
        <taxon>Gammaproteobacteria</taxon>
        <taxon>Lysobacterales</taxon>
        <taxon>Rhodanobacteraceae</taxon>
        <taxon>Rhodanobacter</taxon>
    </lineage>
</organism>
<feature type="transmembrane region" description="Helical" evidence="5">
    <location>
        <begin position="522"/>
        <end position="542"/>
    </location>
</feature>
<dbReference type="CDD" id="cd01949">
    <property type="entry name" value="GGDEF"/>
    <property type="match status" value="1"/>
</dbReference>
<evidence type="ECO:0000256" key="2">
    <source>
        <dbReference type="ARBA" id="ARBA00012528"/>
    </source>
</evidence>
<protein>
    <recommendedName>
        <fullName evidence="2">diguanylate cyclase</fullName>
        <ecNumber evidence="2">2.7.7.65</ecNumber>
    </recommendedName>
</protein>
<dbReference type="PANTHER" id="PTHR45138">
    <property type="entry name" value="REGULATORY COMPONENTS OF SENSORY TRANSDUCTION SYSTEM"/>
    <property type="match status" value="1"/>
</dbReference>
<proteinExistence type="predicted"/>
<dbReference type="SUPFAM" id="SSF48452">
    <property type="entry name" value="TPR-like"/>
    <property type="match status" value="2"/>
</dbReference>
<evidence type="ECO:0000256" key="3">
    <source>
        <dbReference type="ARBA" id="ARBA00034247"/>
    </source>
</evidence>
<dbReference type="InterPro" id="IPR000160">
    <property type="entry name" value="GGDEF_dom"/>
</dbReference>
<keyword evidence="5" id="KW-1133">Transmembrane helix</keyword>
<evidence type="ECO:0000256" key="1">
    <source>
        <dbReference type="ARBA" id="ARBA00001946"/>
    </source>
</evidence>
<dbReference type="InterPro" id="IPR029787">
    <property type="entry name" value="Nucleotide_cyclase"/>
</dbReference>
<dbReference type="Gene3D" id="1.25.40.10">
    <property type="entry name" value="Tetratricopeptide repeat domain"/>
    <property type="match status" value="2"/>
</dbReference>
<dbReference type="SMART" id="SM00028">
    <property type="entry name" value="TPR"/>
    <property type="match status" value="6"/>
</dbReference>
<evidence type="ECO:0000256" key="4">
    <source>
        <dbReference type="PROSITE-ProRule" id="PRU00339"/>
    </source>
</evidence>
<dbReference type="PROSITE" id="PS50887">
    <property type="entry name" value="GGDEF"/>
    <property type="match status" value="1"/>
</dbReference>
<name>A0A2W5K1H8_9GAMM</name>
<dbReference type="SMART" id="SM00267">
    <property type="entry name" value="GGDEF"/>
    <property type="match status" value="1"/>
</dbReference>
<dbReference type="Pfam" id="PF00990">
    <property type="entry name" value="GGDEF"/>
    <property type="match status" value="1"/>
</dbReference>
<evidence type="ECO:0000313" key="8">
    <source>
        <dbReference type="Proteomes" id="UP000249046"/>
    </source>
</evidence>